<dbReference type="Proteomes" id="UP001172673">
    <property type="component" value="Unassembled WGS sequence"/>
</dbReference>
<gene>
    <name evidence="13" type="primary">MTM1</name>
    <name evidence="13" type="ORF">H2200_007350</name>
</gene>
<comment type="similarity">
    <text evidence="2 11">Belongs to the mitochondrial carrier (TC 2.A.29) family.</text>
</comment>
<dbReference type="Pfam" id="PF00153">
    <property type="entry name" value="Mito_carr"/>
    <property type="match status" value="4"/>
</dbReference>
<reference evidence="13" key="1">
    <citation type="submission" date="2022-10" db="EMBL/GenBank/DDBJ databases">
        <title>Culturing micro-colonial fungi from biological soil crusts in the Mojave desert and describing Neophaeococcomyces mojavensis, and introducing the new genera and species Taxawa tesnikishii.</title>
        <authorList>
            <person name="Kurbessoian T."/>
            <person name="Stajich J.E."/>
        </authorList>
    </citation>
    <scope>NUCLEOTIDE SEQUENCE</scope>
    <source>
        <strain evidence="13">TK_41</strain>
    </source>
</reference>
<accession>A0AA38X7M4</accession>
<dbReference type="Gene3D" id="1.50.40.10">
    <property type="entry name" value="Mitochondrial carrier domain"/>
    <property type="match status" value="2"/>
</dbReference>
<dbReference type="AlphaFoldDB" id="A0AA38X7M4"/>
<feature type="repeat" description="Solcar" evidence="10">
    <location>
        <begin position="60"/>
        <end position="211"/>
    </location>
</feature>
<dbReference type="EMBL" id="JAPDRK010000010">
    <property type="protein sequence ID" value="KAJ9608362.1"/>
    <property type="molecule type" value="Genomic_DNA"/>
</dbReference>
<dbReference type="PROSITE" id="PS50920">
    <property type="entry name" value="SOLCAR"/>
    <property type="match status" value="3"/>
</dbReference>
<dbReference type="PANTHER" id="PTHR45760">
    <property type="entry name" value="FI19922P1-RELATED"/>
    <property type="match status" value="1"/>
</dbReference>
<dbReference type="InterPro" id="IPR018108">
    <property type="entry name" value="MCP_transmembrane"/>
</dbReference>
<keyword evidence="4 10" id="KW-0812">Transmembrane</keyword>
<evidence type="ECO:0000256" key="10">
    <source>
        <dbReference type="PROSITE-ProRule" id="PRU00282"/>
    </source>
</evidence>
<organism evidence="13 14">
    <name type="scientific">Cladophialophora chaetospira</name>
    <dbReference type="NCBI Taxonomy" id="386627"/>
    <lineage>
        <taxon>Eukaryota</taxon>
        <taxon>Fungi</taxon>
        <taxon>Dikarya</taxon>
        <taxon>Ascomycota</taxon>
        <taxon>Pezizomycotina</taxon>
        <taxon>Eurotiomycetes</taxon>
        <taxon>Chaetothyriomycetidae</taxon>
        <taxon>Chaetothyriales</taxon>
        <taxon>Herpotrichiellaceae</taxon>
        <taxon>Cladophialophora</taxon>
    </lineage>
</organism>
<evidence type="ECO:0000256" key="1">
    <source>
        <dbReference type="ARBA" id="ARBA00004448"/>
    </source>
</evidence>
<evidence type="ECO:0000256" key="12">
    <source>
        <dbReference type="SAM" id="MobiDB-lite"/>
    </source>
</evidence>
<keyword evidence="6" id="KW-0999">Mitochondrion inner membrane</keyword>
<evidence type="ECO:0000313" key="14">
    <source>
        <dbReference type="Proteomes" id="UP001172673"/>
    </source>
</evidence>
<evidence type="ECO:0000256" key="9">
    <source>
        <dbReference type="ARBA" id="ARBA00023136"/>
    </source>
</evidence>
<keyword evidence="5" id="KW-0677">Repeat</keyword>
<keyword evidence="14" id="KW-1185">Reference proteome</keyword>
<evidence type="ECO:0000256" key="6">
    <source>
        <dbReference type="ARBA" id="ARBA00022792"/>
    </source>
</evidence>
<feature type="region of interest" description="Disordered" evidence="12">
    <location>
        <begin position="27"/>
        <end position="55"/>
    </location>
</feature>
<dbReference type="InterPro" id="IPR023395">
    <property type="entry name" value="MCP_dom_sf"/>
</dbReference>
<protein>
    <submittedName>
        <fullName evidence="13">Carrier protein, mitochondrial</fullName>
    </submittedName>
</protein>
<evidence type="ECO:0000313" key="13">
    <source>
        <dbReference type="EMBL" id="KAJ9608362.1"/>
    </source>
</evidence>
<feature type="repeat" description="Solcar" evidence="10">
    <location>
        <begin position="344"/>
        <end position="450"/>
    </location>
</feature>
<evidence type="ECO:0000256" key="4">
    <source>
        <dbReference type="ARBA" id="ARBA00022692"/>
    </source>
</evidence>
<evidence type="ECO:0000256" key="2">
    <source>
        <dbReference type="ARBA" id="ARBA00006375"/>
    </source>
</evidence>
<dbReference type="SUPFAM" id="SSF103506">
    <property type="entry name" value="Mitochondrial carrier"/>
    <property type="match status" value="1"/>
</dbReference>
<proteinExistence type="inferred from homology"/>
<dbReference type="GO" id="GO:1990542">
    <property type="term" value="P:mitochondrial transmembrane transport"/>
    <property type="evidence" value="ECO:0007669"/>
    <property type="project" value="InterPro"/>
</dbReference>
<keyword evidence="8" id="KW-0496">Mitochondrion</keyword>
<feature type="repeat" description="Solcar" evidence="10">
    <location>
        <begin position="221"/>
        <end position="311"/>
    </location>
</feature>
<keyword evidence="9 10" id="KW-0472">Membrane</keyword>
<name>A0AA38X7M4_9EURO</name>
<comment type="caution">
    <text evidence="13">The sequence shown here is derived from an EMBL/GenBank/DDBJ whole genome shotgun (WGS) entry which is preliminary data.</text>
</comment>
<evidence type="ECO:0000256" key="3">
    <source>
        <dbReference type="ARBA" id="ARBA00022448"/>
    </source>
</evidence>
<keyword evidence="3 11" id="KW-0813">Transport</keyword>
<comment type="subcellular location">
    <subcellularLocation>
        <location evidence="1">Mitochondrion inner membrane</location>
        <topology evidence="1">Multi-pass membrane protein</topology>
    </subcellularLocation>
</comment>
<feature type="compositionally biased region" description="Polar residues" evidence="12">
    <location>
        <begin position="43"/>
        <end position="55"/>
    </location>
</feature>
<dbReference type="InterPro" id="IPR045315">
    <property type="entry name" value="Mtm1-like"/>
</dbReference>
<evidence type="ECO:0000256" key="7">
    <source>
        <dbReference type="ARBA" id="ARBA00022989"/>
    </source>
</evidence>
<dbReference type="GO" id="GO:0005743">
    <property type="term" value="C:mitochondrial inner membrane"/>
    <property type="evidence" value="ECO:0007669"/>
    <property type="project" value="UniProtKB-SubCell"/>
</dbReference>
<evidence type="ECO:0000256" key="11">
    <source>
        <dbReference type="RuleBase" id="RU000488"/>
    </source>
</evidence>
<sequence>MSYPFTAAPVQALDELPLSEHALGHDAQQLSQPDGQRHDRIPLSQQNTGGSMSGSGQIEITTTQRMVSATWGSVLTTLLVTPLDVVRVRLQSQQPPPVSNLSRFPAYSTSFKHLPADLGVGSCCRDVFFVGNNGQFCLAGNGSMQGGATLTADCAVEESQQKTFTSTMDAMKKIARNEGYLNLWRGTSPTLMMAIPGNVIYFTGYDWLRYNNASPVKKIASDTYAPLVAGSFARVLAGIAVSPVEMFRTRMQATAGNGNGGGVFRETLQGLHRMAQTQGYTSLWRGLTLTMWRDVPFSGFYWWGYEAIRNKLTDVRETAKGQHLDPTRSMTSGRVAQATQDHATTFVDSFVAGAGAGAVAAFVTTPFDVGKTRQQVYHHAGDDYPVVKAAKEAAKAGKTIPEELHITRFLYHIYTQEGIAGLFKGWAARCMKVAPACAIMISCYELGKKWAKTQNEKKGESKAIA</sequence>
<evidence type="ECO:0000256" key="8">
    <source>
        <dbReference type="ARBA" id="ARBA00023128"/>
    </source>
</evidence>
<evidence type="ECO:0000256" key="5">
    <source>
        <dbReference type="ARBA" id="ARBA00022737"/>
    </source>
</evidence>
<dbReference type="PANTHER" id="PTHR45760:SF2">
    <property type="entry name" value="FI19922P1-RELATED"/>
    <property type="match status" value="1"/>
</dbReference>
<keyword evidence="7" id="KW-1133">Transmembrane helix</keyword>